<evidence type="ECO:0000313" key="3">
    <source>
        <dbReference type="Proteomes" id="UP000193642"/>
    </source>
</evidence>
<accession>A0A1Y2CNV2</accession>
<keyword evidence="1" id="KW-0472">Membrane</keyword>
<sequence length="164" mass="18361">MSGKKYHFWFVPLVAIIEIAIVSQIGLLFMQYLFPNVNLSSSISMTVSTTVGATIVIFDLAMLLIFYQFLNDTKVEFQTYDDRLSCISKYGFICNFLSILALGVYVTRAVIGRTAYNANVLLSFVYVIFNLIFCALLKMKYDLLVLDAAASNANESTIKGVDKL</sequence>
<proteinExistence type="predicted"/>
<feature type="transmembrane region" description="Helical" evidence="1">
    <location>
        <begin position="50"/>
        <end position="70"/>
    </location>
</feature>
<name>A0A1Y2CNV2_9FUNG</name>
<comment type="caution">
    <text evidence="2">The sequence shown here is derived from an EMBL/GenBank/DDBJ whole genome shotgun (WGS) entry which is preliminary data.</text>
</comment>
<keyword evidence="1" id="KW-1133">Transmembrane helix</keyword>
<protein>
    <submittedName>
        <fullName evidence="2">Uncharacterized protein</fullName>
    </submittedName>
</protein>
<gene>
    <name evidence="2" type="ORF">BCR33DRAFT_782327</name>
</gene>
<evidence type="ECO:0000256" key="1">
    <source>
        <dbReference type="SAM" id="Phobius"/>
    </source>
</evidence>
<dbReference type="EMBL" id="MCGO01000011">
    <property type="protein sequence ID" value="ORY48626.1"/>
    <property type="molecule type" value="Genomic_DNA"/>
</dbReference>
<feature type="transmembrane region" description="Helical" evidence="1">
    <location>
        <begin position="90"/>
        <end position="111"/>
    </location>
</feature>
<dbReference type="AlphaFoldDB" id="A0A1Y2CNV2"/>
<keyword evidence="1" id="KW-0812">Transmembrane</keyword>
<evidence type="ECO:0000313" key="2">
    <source>
        <dbReference type="EMBL" id="ORY48626.1"/>
    </source>
</evidence>
<organism evidence="2 3">
    <name type="scientific">Rhizoclosmatium globosum</name>
    <dbReference type="NCBI Taxonomy" id="329046"/>
    <lineage>
        <taxon>Eukaryota</taxon>
        <taxon>Fungi</taxon>
        <taxon>Fungi incertae sedis</taxon>
        <taxon>Chytridiomycota</taxon>
        <taxon>Chytridiomycota incertae sedis</taxon>
        <taxon>Chytridiomycetes</taxon>
        <taxon>Chytridiales</taxon>
        <taxon>Chytriomycetaceae</taxon>
        <taxon>Rhizoclosmatium</taxon>
    </lineage>
</organism>
<feature type="transmembrane region" description="Helical" evidence="1">
    <location>
        <begin position="117"/>
        <end position="137"/>
    </location>
</feature>
<keyword evidence="3" id="KW-1185">Reference proteome</keyword>
<feature type="transmembrane region" description="Helical" evidence="1">
    <location>
        <begin position="7"/>
        <end position="30"/>
    </location>
</feature>
<dbReference type="Proteomes" id="UP000193642">
    <property type="component" value="Unassembled WGS sequence"/>
</dbReference>
<reference evidence="2 3" key="1">
    <citation type="submission" date="2016-07" db="EMBL/GenBank/DDBJ databases">
        <title>Pervasive Adenine N6-methylation of Active Genes in Fungi.</title>
        <authorList>
            <consortium name="DOE Joint Genome Institute"/>
            <person name="Mondo S.J."/>
            <person name="Dannebaum R.O."/>
            <person name="Kuo R.C."/>
            <person name="Labutti K."/>
            <person name="Haridas S."/>
            <person name="Kuo A."/>
            <person name="Salamov A."/>
            <person name="Ahrendt S.R."/>
            <person name="Lipzen A."/>
            <person name="Sullivan W."/>
            <person name="Andreopoulos W.B."/>
            <person name="Clum A."/>
            <person name="Lindquist E."/>
            <person name="Daum C."/>
            <person name="Ramamoorthy G.K."/>
            <person name="Gryganskyi A."/>
            <person name="Culley D."/>
            <person name="Magnuson J.K."/>
            <person name="James T.Y."/>
            <person name="O'Malley M.A."/>
            <person name="Stajich J.E."/>
            <person name="Spatafora J.W."/>
            <person name="Visel A."/>
            <person name="Grigoriev I.V."/>
        </authorList>
    </citation>
    <scope>NUCLEOTIDE SEQUENCE [LARGE SCALE GENOMIC DNA]</scope>
    <source>
        <strain evidence="2 3">JEL800</strain>
    </source>
</reference>